<dbReference type="Pfam" id="PF03098">
    <property type="entry name" value="An_peroxidase"/>
    <property type="match status" value="1"/>
</dbReference>
<keyword evidence="7" id="KW-1015">Disulfide bond</keyword>
<dbReference type="InterPro" id="IPR010255">
    <property type="entry name" value="Haem_peroxidase_sf"/>
</dbReference>
<evidence type="ECO:0000256" key="5">
    <source>
        <dbReference type="ARBA" id="ARBA00023002"/>
    </source>
</evidence>
<dbReference type="GO" id="GO:0046872">
    <property type="term" value="F:metal ion binding"/>
    <property type="evidence" value="ECO:0007669"/>
    <property type="project" value="UniProtKB-KW"/>
</dbReference>
<evidence type="ECO:0000256" key="2">
    <source>
        <dbReference type="ARBA" id="ARBA00022617"/>
    </source>
</evidence>
<feature type="signal peptide" evidence="10">
    <location>
        <begin position="1"/>
        <end position="21"/>
    </location>
</feature>
<name>A0A3Q1JAN4_ANATE</name>
<comment type="cofactor">
    <cofactor evidence="1">
        <name>heme b</name>
        <dbReference type="ChEBI" id="CHEBI:60344"/>
    </cofactor>
</comment>
<dbReference type="Gene3D" id="1.10.640.10">
    <property type="entry name" value="Haem peroxidase domain superfamily, animal type"/>
    <property type="match status" value="1"/>
</dbReference>
<keyword evidence="3 9" id="KW-0479">Metal-binding</keyword>
<dbReference type="GO" id="GO:0005615">
    <property type="term" value="C:extracellular space"/>
    <property type="evidence" value="ECO:0007669"/>
    <property type="project" value="TreeGrafter"/>
</dbReference>
<dbReference type="STRING" id="64144.ENSATEP00000012121"/>
<reference evidence="11" key="2">
    <citation type="submission" date="2025-08" db="UniProtKB">
        <authorList>
            <consortium name="Ensembl"/>
        </authorList>
    </citation>
    <scope>IDENTIFICATION</scope>
</reference>
<dbReference type="FunFam" id="1.10.640.10:FF:000001">
    <property type="entry name" value="Peroxidasin homolog"/>
    <property type="match status" value="1"/>
</dbReference>
<keyword evidence="6 9" id="KW-0408">Iron</keyword>
<reference evidence="11" key="1">
    <citation type="submission" date="2021-04" db="EMBL/GenBank/DDBJ databases">
        <authorList>
            <consortium name="Wellcome Sanger Institute Data Sharing"/>
        </authorList>
    </citation>
    <scope>NUCLEOTIDE SEQUENCE [LARGE SCALE GENOMIC DNA]</scope>
</reference>
<dbReference type="Proteomes" id="UP000265040">
    <property type="component" value="Chromosome 12"/>
</dbReference>
<evidence type="ECO:0000256" key="8">
    <source>
        <dbReference type="ARBA" id="ARBA00061342"/>
    </source>
</evidence>
<proteinExistence type="inferred from homology"/>
<dbReference type="PANTHER" id="PTHR11475:SF60">
    <property type="entry name" value="THYROID PEROXIDASE"/>
    <property type="match status" value="1"/>
</dbReference>
<dbReference type="PANTHER" id="PTHR11475">
    <property type="entry name" value="OXIDASE/PEROXIDASE"/>
    <property type="match status" value="1"/>
</dbReference>
<dbReference type="InterPro" id="IPR019791">
    <property type="entry name" value="Haem_peroxidase_animal"/>
</dbReference>
<accession>A0A3Q1JAN4</accession>
<keyword evidence="2 9" id="KW-0349">Heme</keyword>
<protein>
    <recommendedName>
        <fullName evidence="13">Thyroid peroxidase</fullName>
    </recommendedName>
</protein>
<feature type="chain" id="PRO_5043501241" description="Thyroid peroxidase" evidence="10">
    <location>
        <begin position="22"/>
        <end position="746"/>
    </location>
</feature>
<dbReference type="PROSITE" id="PS50292">
    <property type="entry name" value="PEROXIDASE_3"/>
    <property type="match status" value="1"/>
</dbReference>
<keyword evidence="5" id="KW-0560">Oxidoreductase</keyword>
<dbReference type="PRINTS" id="PR00457">
    <property type="entry name" value="ANPEROXIDASE"/>
</dbReference>
<dbReference type="GeneTree" id="ENSGT00940000158104"/>
<comment type="similarity">
    <text evidence="8">Belongs to the peroxidase family. XPO subfamily.</text>
</comment>
<evidence type="ECO:0000256" key="6">
    <source>
        <dbReference type="ARBA" id="ARBA00023004"/>
    </source>
</evidence>
<dbReference type="GO" id="GO:0020037">
    <property type="term" value="F:heme binding"/>
    <property type="evidence" value="ECO:0007669"/>
    <property type="project" value="InterPro"/>
</dbReference>
<organism evidence="11 12">
    <name type="scientific">Anabas testudineus</name>
    <name type="common">Climbing perch</name>
    <name type="synonym">Anthias testudineus</name>
    <dbReference type="NCBI Taxonomy" id="64144"/>
    <lineage>
        <taxon>Eukaryota</taxon>
        <taxon>Metazoa</taxon>
        <taxon>Chordata</taxon>
        <taxon>Craniata</taxon>
        <taxon>Vertebrata</taxon>
        <taxon>Euteleostomi</taxon>
        <taxon>Actinopterygii</taxon>
        <taxon>Neopterygii</taxon>
        <taxon>Teleostei</taxon>
        <taxon>Neoteleostei</taxon>
        <taxon>Acanthomorphata</taxon>
        <taxon>Anabantaria</taxon>
        <taxon>Anabantiformes</taxon>
        <taxon>Anabantoidei</taxon>
        <taxon>Anabantidae</taxon>
        <taxon>Anabas</taxon>
    </lineage>
</organism>
<evidence type="ECO:0000256" key="9">
    <source>
        <dbReference type="PIRSR" id="PIRSR619791-2"/>
    </source>
</evidence>
<dbReference type="GO" id="GO:0006979">
    <property type="term" value="P:response to oxidative stress"/>
    <property type="evidence" value="ECO:0007669"/>
    <property type="project" value="InterPro"/>
</dbReference>
<evidence type="ECO:0000313" key="12">
    <source>
        <dbReference type="Proteomes" id="UP000265040"/>
    </source>
</evidence>
<evidence type="ECO:0000256" key="3">
    <source>
        <dbReference type="ARBA" id="ARBA00022723"/>
    </source>
</evidence>
<evidence type="ECO:0000256" key="10">
    <source>
        <dbReference type="SAM" id="SignalP"/>
    </source>
</evidence>
<dbReference type="InterPro" id="IPR037120">
    <property type="entry name" value="Haem_peroxidase_sf_animal"/>
</dbReference>
<evidence type="ECO:0000256" key="4">
    <source>
        <dbReference type="ARBA" id="ARBA00022729"/>
    </source>
</evidence>
<sequence length="746" mass="84478">MAFFNVIFLLLLVYNARPSFSSDELKHFNSTSLRELLISSYEESLQMVDEALHHSRQRRSTASSSMQVFTFLRQTESETTEISRAAEVFQTTLQVLKTRAKQRYKRDVTTPGLLSWEDVELIAEFSRCPPATHPAVCQHSRLDKYRSISGLCNNRQNPLWGAANTPLVRWLPAEYEDGEREPKGWNRGRLHNGVQLPLPREVSKQILRSSFKSTEDTYSQLLVEWGQYIDHDLTFTPQSTARAAFETGVDCLDSCENVHPCFPIETDGVLSGAQGCMAFYRSTPACSINFESDIGQALQRQQLNAITSFIDASVVYGHTPKLESFLRDLSGLNGKLAVNDRFRDPKGRPYLPFVATLPSACHQEPEGERVECFSAGDSRVNEVMTLIALHTLWLREHNRIAEALGHINGHWSPETVYQETRKIIGALHQIITMRDYVPKIIGPESFEHYIGPYRGYDPSMDPSASNVFATAAFRFGHATISPILRRLNESFQEHELFPQLRLHNTFFSPWRIVKKGGIEPTLRGIIGTAAPAVSANTLVAEEVTERLVVLNVPQYVDLASLNLQRGRDHALPGYNSWRAFCGLKYIKTLDDLKEVVGAYKLAERILKLYKHPDNIDVWLGGLVENLLPGSRTGPLFACLIGKQMKALRDGDRFWWEAKSLFTQQQKTELLKVSLSRIICDNTDIKEVPADPFKFGKYPSDYISCNHIPSINLEAWREEKSRGGHTRLGQVLPVPACKKKKKSYTFL</sequence>
<dbReference type="Ensembl" id="ENSATET00000012317.3">
    <property type="protein sequence ID" value="ENSATEP00000012121.3"/>
    <property type="gene ID" value="ENSATEG00000008454.3"/>
</dbReference>
<evidence type="ECO:0000313" key="11">
    <source>
        <dbReference type="Ensembl" id="ENSATEP00000012121.3"/>
    </source>
</evidence>
<dbReference type="GO" id="GO:0004601">
    <property type="term" value="F:peroxidase activity"/>
    <property type="evidence" value="ECO:0007669"/>
    <property type="project" value="InterPro"/>
</dbReference>
<keyword evidence="4 10" id="KW-0732">Signal</keyword>
<dbReference type="SUPFAM" id="SSF48113">
    <property type="entry name" value="Heme-dependent peroxidases"/>
    <property type="match status" value="1"/>
</dbReference>
<evidence type="ECO:0008006" key="13">
    <source>
        <dbReference type="Google" id="ProtNLM"/>
    </source>
</evidence>
<feature type="binding site" description="axial binding residue" evidence="9">
    <location>
        <position position="477"/>
    </location>
    <ligand>
        <name>heme b</name>
        <dbReference type="ChEBI" id="CHEBI:60344"/>
    </ligand>
    <ligandPart>
        <name>Fe</name>
        <dbReference type="ChEBI" id="CHEBI:18248"/>
    </ligandPart>
</feature>
<evidence type="ECO:0000256" key="7">
    <source>
        <dbReference type="ARBA" id="ARBA00023157"/>
    </source>
</evidence>
<dbReference type="AlphaFoldDB" id="A0A3Q1JAN4"/>
<evidence type="ECO:0000256" key="1">
    <source>
        <dbReference type="ARBA" id="ARBA00001970"/>
    </source>
</evidence>
<reference evidence="11" key="3">
    <citation type="submission" date="2025-09" db="UniProtKB">
        <authorList>
            <consortium name="Ensembl"/>
        </authorList>
    </citation>
    <scope>IDENTIFICATION</scope>
</reference>
<keyword evidence="12" id="KW-1185">Reference proteome</keyword>